<dbReference type="EMBL" id="JAENGZ010002150">
    <property type="protein sequence ID" value="KAG6944692.1"/>
    <property type="molecule type" value="Genomic_DNA"/>
</dbReference>
<dbReference type="Proteomes" id="UP000688947">
    <property type="component" value="Unassembled WGS sequence"/>
</dbReference>
<protein>
    <submittedName>
        <fullName evidence="2">Uncharacterized protein</fullName>
    </submittedName>
</protein>
<feature type="compositionally biased region" description="Acidic residues" evidence="1">
    <location>
        <begin position="1"/>
        <end position="24"/>
    </location>
</feature>
<dbReference type="OrthoDB" id="129740at2759"/>
<feature type="region of interest" description="Disordered" evidence="1">
    <location>
        <begin position="126"/>
        <end position="177"/>
    </location>
</feature>
<feature type="compositionally biased region" description="Basic and acidic residues" evidence="1">
    <location>
        <begin position="159"/>
        <end position="174"/>
    </location>
</feature>
<evidence type="ECO:0000256" key="1">
    <source>
        <dbReference type="SAM" id="MobiDB-lite"/>
    </source>
</evidence>
<evidence type="ECO:0000313" key="3">
    <source>
        <dbReference type="Proteomes" id="UP000688947"/>
    </source>
</evidence>
<dbReference type="AlphaFoldDB" id="A0A8T1TPM8"/>
<sequence length="265" mass="29553">EDNTEESEDDDEISESGEAAEDVDAVPGPEQEDKQQPQIVGSVVTSRGVFDISLADEAWSDGVEDEEGSQGDTTNLELASAEQTSHQATGHAEETLEPDRRQPKPYLKQPPGRWDLRIIRDNLDVLGDASSGSKGKRHGSETSSVNGTYTANKRVRAKKWMDQREKEVRNEEAKTAAARNEMMGLQIYLREESNLRSENKAIRRREDSEQREPLKKLDAKSVITLAAKKLHPQNSTDRRTSPKAEPVMRKSPLTEKNLTSDTSRG</sequence>
<feature type="region of interest" description="Disordered" evidence="1">
    <location>
        <begin position="57"/>
        <end position="114"/>
    </location>
</feature>
<organism evidence="2 3">
    <name type="scientific">Phytophthora cactorum</name>
    <dbReference type="NCBI Taxonomy" id="29920"/>
    <lineage>
        <taxon>Eukaryota</taxon>
        <taxon>Sar</taxon>
        <taxon>Stramenopiles</taxon>
        <taxon>Oomycota</taxon>
        <taxon>Peronosporomycetes</taxon>
        <taxon>Peronosporales</taxon>
        <taxon>Peronosporaceae</taxon>
        <taxon>Phytophthora</taxon>
    </lineage>
</organism>
<accession>A0A8T1TPM8</accession>
<proteinExistence type="predicted"/>
<feature type="compositionally biased region" description="Polar residues" evidence="1">
    <location>
        <begin position="254"/>
        <end position="265"/>
    </location>
</feature>
<name>A0A8T1TPM8_9STRA</name>
<feature type="non-terminal residue" evidence="2">
    <location>
        <position position="265"/>
    </location>
</feature>
<feature type="compositionally biased region" description="Acidic residues" evidence="1">
    <location>
        <begin position="58"/>
        <end position="69"/>
    </location>
</feature>
<feature type="compositionally biased region" description="Polar residues" evidence="1">
    <location>
        <begin position="141"/>
        <end position="151"/>
    </location>
</feature>
<dbReference type="VEuPathDB" id="FungiDB:PC110_g7973"/>
<feature type="compositionally biased region" description="Basic and acidic residues" evidence="1">
    <location>
        <begin position="236"/>
        <end position="248"/>
    </location>
</feature>
<feature type="compositionally biased region" description="Basic and acidic residues" evidence="1">
    <location>
        <begin position="91"/>
        <end position="102"/>
    </location>
</feature>
<feature type="region of interest" description="Disordered" evidence="1">
    <location>
        <begin position="1"/>
        <end position="42"/>
    </location>
</feature>
<comment type="caution">
    <text evidence="2">The sequence shown here is derived from an EMBL/GenBank/DDBJ whole genome shotgun (WGS) entry which is preliminary data.</text>
</comment>
<gene>
    <name evidence="2" type="ORF">JG687_00017716</name>
</gene>
<evidence type="ECO:0000313" key="2">
    <source>
        <dbReference type="EMBL" id="KAG6944692.1"/>
    </source>
</evidence>
<reference evidence="2" key="1">
    <citation type="submission" date="2021-01" db="EMBL/GenBank/DDBJ databases">
        <title>Phytophthora aleatoria, a newly-described species from Pinus radiata is distinct from Phytophthora cactorum isolates based on comparative genomics.</title>
        <authorList>
            <person name="Mcdougal R."/>
            <person name="Panda P."/>
            <person name="Williams N."/>
            <person name="Studholme D.J."/>
        </authorList>
    </citation>
    <scope>NUCLEOTIDE SEQUENCE</scope>
    <source>
        <strain evidence="2">NZFS 3830</strain>
    </source>
</reference>
<feature type="compositionally biased region" description="Basic and acidic residues" evidence="1">
    <location>
        <begin position="192"/>
        <end position="219"/>
    </location>
</feature>
<feature type="compositionally biased region" description="Polar residues" evidence="1">
    <location>
        <begin position="70"/>
        <end position="88"/>
    </location>
</feature>
<feature type="region of interest" description="Disordered" evidence="1">
    <location>
        <begin position="192"/>
        <end position="265"/>
    </location>
</feature>